<dbReference type="RefSeq" id="WP_014185179.1">
    <property type="nucleotide sequence ID" value="NC_016584.1"/>
</dbReference>
<dbReference type="eggNOG" id="COG4552">
    <property type="taxonomic scope" value="Bacteria"/>
</dbReference>
<dbReference type="InterPro" id="IPR000182">
    <property type="entry name" value="GNAT_dom"/>
</dbReference>
<accession>G7WDP6</accession>
<gene>
    <name evidence="2" type="ordered locus">Desor_2837</name>
</gene>
<dbReference type="InterPro" id="IPR016181">
    <property type="entry name" value="Acyl_CoA_acyltransferase"/>
</dbReference>
<dbReference type="GO" id="GO:0034069">
    <property type="term" value="F:aminoglycoside N-acetyltransferase activity"/>
    <property type="evidence" value="ECO:0007669"/>
    <property type="project" value="TreeGrafter"/>
</dbReference>
<dbReference type="Pfam" id="PF13527">
    <property type="entry name" value="Acetyltransf_9"/>
    <property type="match status" value="1"/>
</dbReference>
<keyword evidence="3" id="KW-1185">Reference proteome</keyword>
<dbReference type="Proteomes" id="UP000006346">
    <property type="component" value="Chromosome"/>
</dbReference>
<keyword evidence="2" id="KW-0808">Transferase</keyword>
<dbReference type="EMBL" id="CP003108">
    <property type="protein sequence ID" value="AET68371.1"/>
    <property type="molecule type" value="Genomic_DNA"/>
</dbReference>
<sequence length="295" mass="34378">MYKIRLSQRGDILRQKEIWKLCFGDSDDFIDFYYAQRYKEEETAVLLHNNEIITMLTMIPVKTVFPDKRMVNTAMLYAVATHPSHRNKGFAGQLLNFSNQYLKDRKIELSVLVPANRKLFDYYPKQGYEEGFYIQETILNRESIDRMSVPKPYHCEISAISSKEYNQRRTERLYGRFYISYADEDVDYQKKLSQSSGTDIYGINIENIEGCFAAERISSEKLFIKEILIPENLLNLAIKQIAKLLPAEEYVLRTPPYLGNYLGGSIRAFGMYRVLSKSDLRITSKDLGYLGFAFD</sequence>
<reference evidence="2 3" key="2">
    <citation type="journal article" date="2012" name="J. Bacteriol.">
        <title>Complete genome sequences of Desulfosporosinus orientis DSM765T, Desulfosporosinus youngiae DSM17734T, Desulfosporosinus meridiei DSM13257T, and Desulfosporosinus acidiphilus DSM22704T.</title>
        <authorList>
            <person name="Pester M."/>
            <person name="Brambilla E."/>
            <person name="Alazard D."/>
            <person name="Rattei T."/>
            <person name="Weinmaier T."/>
            <person name="Han J."/>
            <person name="Lucas S."/>
            <person name="Lapidus A."/>
            <person name="Cheng J.F."/>
            <person name="Goodwin L."/>
            <person name="Pitluck S."/>
            <person name="Peters L."/>
            <person name="Ovchinnikova G."/>
            <person name="Teshima H."/>
            <person name="Detter J.C."/>
            <person name="Han C.S."/>
            <person name="Tapia R."/>
            <person name="Land M.L."/>
            <person name="Hauser L."/>
            <person name="Kyrpides N.C."/>
            <person name="Ivanova N.N."/>
            <person name="Pagani I."/>
            <person name="Huntmann M."/>
            <person name="Wei C.L."/>
            <person name="Davenport K.W."/>
            <person name="Daligault H."/>
            <person name="Chain P.S."/>
            <person name="Chen A."/>
            <person name="Mavromatis K."/>
            <person name="Markowitz V."/>
            <person name="Szeto E."/>
            <person name="Mikhailova N."/>
            <person name="Pati A."/>
            <person name="Wagner M."/>
            <person name="Woyke T."/>
            <person name="Ollivier B."/>
            <person name="Klenk H.P."/>
            <person name="Spring S."/>
            <person name="Loy A."/>
        </authorList>
    </citation>
    <scope>NUCLEOTIDE SEQUENCE [LARGE SCALE GENOMIC DNA]</scope>
    <source>
        <strain evidence="3">ATCC 19365 / DSM 765 / NCIMB 8382 / VKM B-1628</strain>
    </source>
</reference>
<dbReference type="OrthoDB" id="1986015at2"/>
<feature type="domain" description="N-acetyltransferase" evidence="1">
    <location>
        <begin position="2"/>
        <end position="152"/>
    </location>
</feature>
<dbReference type="SUPFAM" id="SSF55729">
    <property type="entry name" value="Acyl-CoA N-acyltransferases (Nat)"/>
    <property type="match status" value="1"/>
</dbReference>
<dbReference type="Gene3D" id="3.40.630.30">
    <property type="match status" value="1"/>
</dbReference>
<protein>
    <submittedName>
        <fullName evidence="2">Putative acetyltransferase</fullName>
    </submittedName>
</protein>
<dbReference type="PATRIC" id="fig|768706.3.peg.2845"/>
<dbReference type="STRING" id="768706.Desor_2837"/>
<dbReference type="InterPro" id="IPR051554">
    <property type="entry name" value="Acetyltransferase_Eis"/>
</dbReference>
<dbReference type="PANTHER" id="PTHR37817:SF1">
    <property type="entry name" value="N-ACETYLTRANSFERASE EIS"/>
    <property type="match status" value="1"/>
</dbReference>
<evidence type="ECO:0000259" key="1">
    <source>
        <dbReference type="PROSITE" id="PS51186"/>
    </source>
</evidence>
<proteinExistence type="predicted"/>
<name>G7WDP6_DESOD</name>
<evidence type="ECO:0000313" key="2">
    <source>
        <dbReference type="EMBL" id="AET68371.1"/>
    </source>
</evidence>
<dbReference type="HOGENOM" id="CLU_942437_0_0_9"/>
<dbReference type="KEGG" id="dor:Desor_2837"/>
<reference evidence="3" key="1">
    <citation type="submission" date="2011-11" db="EMBL/GenBank/DDBJ databases">
        <title>Complete sequence of Desulfosporosinus orientis DSM 765.</title>
        <authorList>
            <person name="Lucas S."/>
            <person name="Han J."/>
            <person name="Lapidus A."/>
            <person name="Cheng J.-F."/>
            <person name="Goodwin L."/>
            <person name="Pitluck S."/>
            <person name="Peters L."/>
            <person name="Ovchinnikova G."/>
            <person name="Teshima H."/>
            <person name="Detter J.C."/>
            <person name="Han C."/>
            <person name="Tapia R."/>
            <person name="Land M."/>
            <person name="Hauser L."/>
            <person name="Kyrpides N."/>
            <person name="Ivanova N."/>
            <person name="Pagani I."/>
            <person name="Pester M."/>
            <person name="Spring S."/>
            <person name="Ollivier B."/>
            <person name="Rattei T."/>
            <person name="Klenk H.-P."/>
            <person name="Wagner M."/>
            <person name="Loy A."/>
            <person name="Woyke T."/>
        </authorList>
    </citation>
    <scope>NUCLEOTIDE SEQUENCE [LARGE SCALE GENOMIC DNA]</scope>
    <source>
        <strain evidence="3">ATCC 19365 / DSM 765 / NCIMB 8382 / VKM B-1628</strain>
    </source>
</reference>
<dbReference type="AlphaFoldDB" id="G7WDP6"/>
<dbReference type="PANTHER" id="PTHR37817">
    <property type="entry name" value="N-ACETYLTRANSFERASE EIS"/>
    <property type="match status" value="1"/>
</dbReference>
<dbReference type="PROSITE" id="PS51186">
    <property type="entry name" value="GNAT"/>
    <property type="match status" value="1"/>
</dbReference>
<dbReference type="GO" id="GO:0030649">
    <property type="term" value="P:aminoglycoside antibiotic catabolic process"/>
    <property type="evidence" value="ECO:0007669"/>
    <property type="project" value="TreeGrafter"/>
</dbReference>
<organism evidence="2 3">
    <name type="scientific">Desulfosporosinus orientis (strain ATCC 19365 / DSM 765 / NCIMB 8382 / VKM B-1628 / Singapore I)</name>
    <name type="common">Desulfotomaculum orientis</name>
    <dbReference type="NCBI Taxonomy" id="768706"/>
    <lineage>
        <taxon>Bacteria</taxon>
        <taxon>Bacillati</taxon>
        <taxon>Bacillota</taxon>
        <taxon>Clostridia</taxon>
        <taxon>Eubacteriales</taxon>
        <taxon>Desulfitobacteriaceae</taxon>
        <taxon>Desulfosporosinus</taxon>
    </lineage>
</organism>
<dbReference type="CDD" id="cd04301">
    <property type="entry name" value="NAT_SF"/>
    <property type="match status" value="1"/>
</dbReference>
<evidence type="ECO:0000313" key="3">
    <source>
        <dbReference type="Proteomes" id="UP000006346"/>
    </source>
</evidence>